<evidence type="ECO:0008006" key="4">
    <source>
        <dbReference type="Google" id="ProtNLM"/>
    </source>
</evidence>
<feature type="signal peptide" evidence="1">
    <location>
        <begin position="1"/>
        <end position="20"/>
    </location>
</feature>
<keyword evidence="3" id="KW-1185">Reference proteome</keyword>
<comment type="caution">
    <text evidence="2">The sequence shown here is derived from an EMBL/GenBank/DDBJ whole genome shotgun (WGS) entry which is preliminary data.</text>
</comment>
<feature type="chain" id="PRO_5046105153" description="SnoaL-like domain-containing protein" evidence="1">
    <location>
        <begin position="21"/>
        <end position="154"/>
    </location>
</feature>
<accession>A0ABQ1RU73</accession>
<organism evidence="2 3">
    <name type="scientific">Lacimicrobium alkaliphilum</name>
    <dbReference type="NCBI Taxonomy" id="1526571"/>
    <lineage>
        <taxon>Bacteria</taxon>
        <taxon>Pseudomonadati</taxon>
        <taxon>Pseudomonadota</taxon>
        <taxon>Gammaproteobacteria</taxon>
        <taxon>Alteromonadales</taxon>
        <taxon>Alteromonadaceae</taxon>
        <taxon>Lacimicrobium</taxon>
    </lineage>
</organism>
<keyword evidence="1" id="KW-0732">Signal</keyword>
<evidence type="ECO:0000313" key="2">
    <source>
        <dbReference type="EMBL" id="GGD78172.1"/>
    </source>
</evidence>
<evidence type="ECO:0000313" key="3">
    <source>
        <dbReference type="Proteomes" id="UP000614272"/>
    </source>
</evidence>
<dbReference type="Proteomes" id="UP000614272">
    <property type="component" value="Unassembled WGS sequence"/>
</dbReference>
<dbReference type="Gene3D" id="3.10.450.50">
    <property type="match status" value="1"/>
</dbReference>
<dbReference type="SUPFAM" id="SSF54427">
    <property type="entry name" value="NTF2-like"/>
    <property type="match status" value="1"/>
</dbReference>
<dbReference type="InterPro" id="IPR032710">
    <property type="entry name" value="NTF2-like_dom_sf"/>
</dbReference>
<gene>
    <name evidence="2" type="ORF">GCM10011357_36600</name>
</gene>
<sequence>MTKPVYLMMALYCFSFSVFADTAAEVQKTIEQNNAYTKANMKSPADPVSAQGTLEFWSSGGLMQSVPANSPVQRFENFGLTPKHIQVVTLEEGKSAVAMYYSEGAYQPEGMPMTSHYLTRVTEVYVKENGQWKVRAAHFSPVTGGEGTKQSSLD</sequence>
<reference evidence="3" key="1">
    <citation type="journal article" date="2019" name="Int. J. Syst. Evol. Microbiol.">
        <title>The Global Catalogue of Microorganisms (GCM) 10K type strain sequencing project: providing services to taxonomists for standard genome sequencing and annotation.</title>
        <authorList>
            <consortium name="The Broad Institute Genomics Platform"/>
            <consortium name="The Broad Institute Genome Sequencing Center for Infectious Disease"/>
            <person name="Wu L."/>
            <person name="Ma J."/>
        </authorList>
    </citation>
    <scope>NUCLEOTIDE SEQUENCE [LARGE SCALE GENOMIC DNA]</scope>
    <source>
        <strain evidence="3">CGMCC 1.12923</strain>
    </source>
</reference>
<evidence type="ECO:0000256" key="1">
    <source>
        <dbReference type="SAM" id="SignalP"/>
    </source>
</evidence>
<dbReference type="EMBL" id="BMGJ01000021">
    <property type="protein sequence ID" value="GGD78172.1"/>
    <property type="molecule type" value="Genomic_DNA"/>
</dbReference>
<proteinExistence type="predicted"/>
<name>A0ABQ1RU73_9ALTE</name>
<dbReference type="RefSeq" id="WP_099036406.1">
    <property type="nucleotide sequence ID" value="NZ_BMGJ01000021.1"/>
</dbReference>
<protein>
    <recommendedName>
        <fullName evidence="4">SnoaL-like domain-containing protein</fullName>
    </recommendedName>
</protein>